<dbReference type="InterPro" id="IPR039899">
    <property type="entry name" value="BET1_SNARE"/>
</dbReference>
<comment type="caution">
    <text evidence="12">The sequence shown here is derived from an EMBL/GenBank/DDBJ whole genome shotgun (WGS) entry which is preliminary data.</text>
</comment>
<dbReference type="EMBL" id="CAJNNW010007323">
    <property type="protein sequence ID" value="CAE8649172.1"/>
    <property type="molecule type" value="Genomic_DNA"/>
</dbReference>
<gene>
    <name evidence="12" type="ORF">PGLA1383_LOCUS48595</name>
    <name evidence="13" type="ORF">PGLA2088_LOCUS7191</name>
</gene>
<protein>
    <recommendedName>
        <fullName evidence="11">t-SNARE coiled-coil homology domain-containing protein</fullName>
    </recommendedName>
</protein>
<feature type="transmembrane region" description="Helical" evidence="10">
    <location>
        <begin position="148"/>
        <end position="167"/>
    </location>
</feature>
<feature type="domain" description="T-SNARE coiled-coil homology" evidence="11">
    <location>
        <begin position="75"/>
        <end position="137"/>
    </location>
</feature>
<evidence type="ECO:0000259" key="11">
    <source>
        <dbReference type="PROSITE" id="PS50192"/>
    </source>
</evidence>
<reference evidence="12" key="1">
    <citation type="submission" date="2021-02" db="EMBL/GenBank/DDBJ databases">
        <authorList>
            <person name="Dougan E. K."/>
            <person name="Rhodes N."/>
            <person name="Thang M."/>
            <person name="Chan C."/>
        </authorList>
    </citation>
    <scope>NUCLEOTIDE SEQUENCE</scope>
</reference>
<evidence type="ECO:0000256" key="2">
    <source>
        <dbReference type="ARBA" id="ARBA00022448"/>
    </source>
</evidence>
<dbReference type="CDD" id="cd15853">
    <property type="entry name" value="SNARE_Bet1"/>
    <property type="match status" value="1"/>
</dbReference>
<keyword evidence="14" id="KW-1185">Reference proteome</keyword>
<dbReference type="Gene3D" id="1.20.5.110">
    <property type="match status" value="1"/>
</dbReference>
<evidence type="ECO:0000256" key="1">
    <source>
        <dbReference type="ARBA" id="ARBA00004394"/>
    </source>
</evidence>
<dbReference type="GO" id="GO:0000139">
    <property type="term" value="C:Golgi membrane"/>
    <property type="evidence" value="ECO:0007669"/>
    <property type="project" value="UniProtKB-SubCell"/>
</dbReference>
<dbReference type="PANTHER" id="PTHR12791">
    <property type="entry name" value="GOLGI SNARE BET1-RELATED"/>
    <property type="match status" value="1"/>
</dbReference>
<dbReference type="EMBL" id="CAJNNV010030489">
    <property type="protein sequence ID" value="CAE8632662.1"/>
    <property type="molecule type" value="Genomic_DNA"/>
</dbReference>
<keyword evidence="5 10" id="KW-1133">Transmembrane helix</keyword>
<keyword evidence="2" id="KW-0813">Transport</keyword>
<comment type="subcellular location">
    <subcellularLocation>
        <location evidence="8">Endomembrane system</location>
        <topology evidence="8">Single-pass type IV membrane protein</topology>
    </subcellularLocation>
    <subcellularLocation>
        <location evidence="1">Golgi apparatus membrane</location>
    </subcellularLocation>
</comment>
<dbReference type="AlphaFoldDB" id="A0A813H4H7"/>
<sequence length="186" mass="20398">MMVAEEECGSARAPPSPKGLKAAVPSGEAAAGVVGPTRYQVDHRALLFGSRFGRSDKVNSKGLRDAKLYAAFERTAMEEHNEDLTEQLHDKVVELKEVTLGIKQEVSNSQTFLEDMSRTFDRAGQLLARATGQLKHVAQNPSSRHMCWMVAFIVALLMALYSFIFLFRGTSLRSIAGRPSGVFLAP</sequence>
<dbReference type="Proteomes" id="UP000654075">
    <property type="component" value="Unassembled WGS sequence"/>
</dbReference>
<dbReference type="PROSITE" id="PS50192">
    <property type="entry name" value="T_SNARE"/>
    <property type="match status" value="1"/>
</dbReference>
<evidence type="ECO:0000313" key="14">
    <source>
        <dbReference type="Proteomes" id="UP000654075"/>
    </source>
</evidence>
<dbReference type="GO" id="GO:0015031">
    <property type="term" value="P:protein transport"/>
    <property type="evidence" value="ECO:0007669"/>
    <property type="project" value="UniProtKB-KW"/>
</dbReference>
<keyword evidence="6" id="KW-0333">Golgi apparatus</keyword>
<dbReference type="InterPro" id="IPR000727">
    <property type="entry name" value="T_SNARE_dom"/>
</dbReference>
<evidence type="ECO:0000256" key="7">
    <source>
        <dbReference type="ARBA" id="ARBA00023136"/>
    </source>
</evidence>
<evidence type="ECO:0000256" key="9">
    <source>
        <dbReference type="SAM" id="MobiDB-lite"/>
    </source>
</evidence>
<evidence type="ECO:0000313" key="13">
    <source>
        <dbReference type="EMBL" id="CAE8649172.1"/>
    </source>
</evidence>
<proteinExistence type="predicted"/>
<accession>A0A813H4H7</accession>
<dbReference type="Proteomes" id="UP000626109">
    <property type="component" value="Unassembled WGS sequence"/>
</dbReference>
<evidence type="ECO:0000256" key="3">
    <source>
        <dbReference type="ARBA" id="ARBA00022692"/>
    </source>
</evidence>
<keyword evidence="7 10" id="KW-0472">Membrane</keyword>
<evidence type="ECO:0000256" key="5">
    <source>
        <dbReference type="ARBA" id="ARBA00022989"/>
    </source>
</evidence>
<organism evidence="12 14">
    <name type="scientific">Polarella glacialis</name>
    <name type="common">Dinoflagellate</name>
    <dbReference type="NCBI Taxonomy" id="89957"/>
    <lineage>
        <taxon>Eukaryota</taxon>
        <taxon>Sar</taxon>
        <taxon>Alveolata</taxon>
        <taxon>Dinophyceae</taxon>
        <taxon>Suessiales</taxon>
        <taxon>Suessiaceae</taxon>
        <taxon>Polarella</taxon>
    </lineage>
</organism>
<dbReference type="SUPFAM" id="SSF58038">
    <property type="entry name" value="SNARE fusion complex"/>
    <property type="match status" value="1"/>
</dbReference>
<keyword evidence="4" id="KW-0653">Protein transport</keyword>
<dbReference type="OrthoDB" id="261831at2759"/>
<name>A0A813H4H7_POLGL</name>
<evidence type="ECO:0000313" key="12">
    <source>
        <dbReference type="EMBL" id="CAE8632662.1"/>
    </source>
</evidence>
<feature type="region of interest" description="Disordered" evidence="9">
    <location>
        <begin position="1"/>
        <end position="23"/>
    </location>
</feature>
<evidence type="ECO:0000256" key="6">
    <source>
        <dbReference type="ARBA" id="ARBA00023034"/>
    </source>
</evidence>
<evidence type="ECO:0000256" key="10">
    <source>
        <dbReference type="SAM" id="Phobius"/>
    </source>
</evidence>
<keyword evidence="3 10" id="KW-0812">Transmembrane</keyword>
<evidence type="ECO:0000256" key="8">
    <source>
        <dbReference type="ARBA" id="ARBA00046280"/>
    </source>
</evidence>
<evidence type="ECO:0000256" key="4">
    <source>
        <dbReference type="ARBA" id="ARBA00022927"/>
    </source>
</evidence>